<dbReference type="SMART" id="SM00132">
    <property type="entry name" value="LIM"/>
    <property type="match status" value="2"/>
</dbReference>
<accession>A0AAE0INF4</accession>
<protein>
    <recommendedName>
        <fullName evidence="7">LIM zinc-binding domain-containing protein</fullName>
    </recommendedName>
</protein>
<name>A0AAE0INF4_9PEZI</name>
<dbReference type="PANTHER" id="PTHR24205">
    <property type="entry name" value="FOUR AND A HALF LIM DOMAINS PROTEIN"/>
    <property type="match status" value="1"/>
</dbReference>
<feature type="compositionally biased region" description="Low complexity" evidence="6">
    <location>
        <begin position="232"/>
        <end position="244"/>
    </location>
</feature>
<evidence type="ECO:0000256" key="2">
    <source>
        <dbReference type="ARBA" id="ARBA00022737"/>
    </source>
</evidence>
<feature type="compositionally biased region" description="Polar residues" evidence="6">
    <location>
        <begin position="428"/>
        <end position="441"/>
    </location>
</feature>
<evidence type="ECO:0000259" key="7">
    <source>
        <dbReference type="PROSITE" id="PS50023"/>
    </source>
</evidence>
<feature type="domain" description="LIM zinc-binding" evidence="7">
    <location>
        <begin position="676"/>
        <end position="734"/>
    </location>
</feature>
<feature type="region of interest" description="Disordered" evidence="6">
    <location>
        <begin position="736"/>
        <end position="773"/>
    </location>
</feature>
<proteinExistence type="predicted"/>
<reference evidence="8" key="2">
    <citation type="submission" date="2023-06" db="EMBL/GenBank/DDBJ databases">
        <authorList>
            <consortium name="Lawrence Berkeley National Laboratory"/>
            <person name="Haridas S."/>
            <person name="Hensen N."/>
            <person name="Bonometti L."/>
            <person name="Westerberg I."/>
            <person name="Brannstrom I.O."/>
            <person name="Guillou S."/>
            <person name="Cros-Aarteil S."/>
            <person name="Calhoun S."/>
            <person name="Kuo A."/>
            <person name="Mondo S."/>
            <person name="Pangilinan J."/>
            <person name="Riley R."/>
            <person name="Labutti K."/>
            <person name="Andreopoulos B."/>
            <person name="Lipzen A."/>
            <person name="Chen C."/>
            <person name="Yanf M."/>
            <person name="Daum C."/>
            <person name="Ng V."/>
            <person name="Clum A."/>
            <person name="Steindorff A."/>
            <person name="Ohm R."/>
            <person name="Martin F."/>
            <person name="Silar P."/>
            <person name="Natvig D."/>
            <person name="Lalanne C."/>
            <person name="Gautier V."/>
            <person name="Ament-Velasquez S.L."/>
            <person name="Kruys A."/>
            <person name="Hutchinson M.I."/>
            <person name="Powell A.J."/>
            <person name="Barry K."/>
            <person name="Miller A.N."/>
            <person name="Grigoriev I.V."/>
            <person name="Debuchy R."/>
            <person name="Gladieux P."/>
            <person name="Thoren M.H."/>
            <person name="Johannesson H."/>
        </authorList>
    </citation>
    <scope>NUCLEOTIDE SEQUENCE</scope>
    <source>
        <strain evidence="8">SMH4131-1</strain>
    </source>
</reference>
<reference evidence="8" key="1">
    <citation type="journal article" date="2023" name="Mol. Phylogenet. Evol.">
        <title>Genome-scale phylogeny and comparative genomics of the fungal order Sordariales.</title>
        <authorList>
            <person name="Hensen N."/>
            <person name="Bonometti L."/>
            <person name="Westerberg I."/>
            <person name="Brannstrom I.O."/>
            <person name="Guillou S."/>
            <person name="Cros-Aarteil S."/>
            <person name="Calhoun S."/>
            <person name="Haridas S."/>
            <person name="Kuo A."/>
            <person name="Mondo S."/>
            <person name="Pangilinan J."/>
            <person name="Riley R."/>
            <person name="LaButti K."/>
            <person name="Andreopoulos B."/>
            <person name="Lipzen A."/>
            <person name="Chen C."/>
            <person name="Yan M."/>
            <person name="Daum C."/>
            <person name="Ng V."/>
            <person name="Clum A."/>
            <person name="Steindorff A."/>
            <person name="Ohm R.A."/>
            <person name="Martin F."/>
            <person name="Silar P."/>
            <person name="Natvig D.O."/>
            <person name="Lalanne C."/>
            <person name="Gautier V."/>
            <person name="Ament-Velasquez S.L."/>
            <person name="Kruys A."/>
            <person name="Hutchinson M.I."/>
            <person name="Powell A.J."/>
            <person name="Barry K."/>
            <person name="Miller A.N."/>
            <person name="Grigoriev I.V."/>
            <person name="Debuchy R."/>
            <person name="Gladieux P."/>
            <person name="Hiltunen Thoren M."/>
            <person name="Johannesson H."/>
        </authorList>
    </citation>
    <scope>NUCLEOTIDE SEQUENCE</scope>
    <source>
        <strain evidence="8">SMH4131-1</strain>
    </source>
</reference>
<dbReference type="GO" id="GO:0046872">
    <property type="term" value="F:metal ion binding"/>
    <property type="evidence" value="ECO:0007669"/>
    <property type="project" value="UniProtKB-KW"/>
</dbReference>
<feature type="compositionally biased region" description="Low complexity" evidence="6">
    <location>
        <begin position="376"/>
        <end position="388"/>
    </location>
</feature>
<evidence type="ECO:0000256" key="1">
    <source>
        <dbReference type="ARBA" id="ARBA00022723"/>
    </source>
</evidence>
<feature type="region of interest" description="Disordered" evidence="6">
    <location>
        <begin position="78"/>
        <end position="614"/>
    </location>
</feature>
<dbReference type="Pfam" id="PF00412">
    <property type="entry name" value="LIM"/>
    <property type="match status" value="2"/>
</dbReference>
<feature type="compositionally biased region" description="Low complexity" evidence="6">
    <location>
        <begin position="750"/>
        <end position="764"/>
    </location>
</feature>
<organism evidence="8 9">
    <name type="scientific">Cercophora scortea</name>
    <dbReference type="NCBI Taxonomy" id="314031"/>
    <lineage>
        <taxon>Eukaryota</taxon>
        <taxon>Fungi</taxon>
        <taxon>Dikarya</taxon>
        <taxon>Ascomycota</taxon>
        <taxon>Pezizomycotina</taxon>
        <taxon>Sordariomycetes</taxon>
        <taxon>Sordariomycetidae</taxon>
        <taxon>Sordariales</taxon>
        <taxon>Lasiosphaeriaceae</taxon>
        <taxon>Cercophora</taxon>
    </lineage>
</organism>
<dbReference type="PANTHER" id="PTHR24205:SF16">
    <property type="entry name" value="GH01042P-RELATED"/>
    <property type="match status" value="1"/>
</dbReference>
<feature type="domain" description="LIM zinc-binding" evidence="7">
    <location>
        <begin position="612"/>
        <end position="675"/>
    </location>
</feature>
<dbReference type="GO" id="GO:0003712">
    <property type="term" value="F:transcription coregulator activity"/>
    <property type="evidence" value="ECO:0007669"/>
    <property type="project" value="TreeGrafter"/>
</dbReference>
<dbReference type="EMBL" id="JAUEPO010000003">
    <property type="protein sequence ID" value="KAK3328361.1"/>
    <property type="molecule type" value="Genomic_DNA"/>
</dbReference>
<dbReference type="CDD" id="cd09397">
    <property type="entry name" value="LIM1_UF1"/>
    <property type="match status" value="1"/>
</dbReference>
<feature type="compositionally biased region" description="Low complexity" evidence="6">
    <location>
        <begin position="127"/>
        <end position="136"/>
    </location>
</feature>
<evidence type="ECO:0000313" key="9">
    <source>
        <dbReference type="Proteomes" id="UP001286456"/>
    </source>
</evidence>
<evidence type="ECO:0000256" key="4">
    <source>
        <dbReference type="ARBA" id="ARBA00023038"/>
    </source>
</evidence>
<feature type="compositionally biased region" description="Polar residues" evidence="6">
    <location>
        <begin position="510"/>
        <end position="523"/>
    </location>
</feature>
<keyword evidence="3 5" id="KW-0862">Zinc</keyword>
<evidence type="ECO:0000313" key="8">
    <source>
        <dbReference type="EMBL" id="KAK3328361.1"/>
    </source>
</evidence>
<dbReference type="GO" id="GO:0030695">
    <property type="term" value="F:GTPase regulator activity"/>
    <property type="evidence" value="ECO:0007669"/>
    <property type="project" value="UniProtKB-ARBA"/>
</dbReference>
<dbReference type="Gene3D" id="2.10.110.10">
    <property type="entry name" value="Cysteine Rich Protein"/>
    <property type="match status" value="2"/>
</dbReference>
<evidence type="ECO:0000256" key="5">
    <source>
        <dbReference type="PROSITE-ProRule" id="PRU00125"/>
    </source>
</evidence>
<comment type="caution">
    <text evidence="8">The sequence shown here is derived from an EMBL/GenBank/DDBJ whole genome shotgun (WGS) entry which is preliminary data.</text>
</comment>
<dbReference type="PROSITE" id="PS50023">
    <property type="entry name" value="LIM_DOMAIN_2"/>
    <property type="match status" value="2"/>
</dbReference>
<keyword evidence="9" id="KW-1185">Reference proteome</keyword>
<gene>
    <name evidence="8" type="ORF">B0T19DRAFT_188684</name>
</gene>
<keyword evidence="2" id="KW-0677">Repeat</keyword>
<dbReference type="CDD" id="cd08368">
    <property type="entry name" value="LIM"/>
    <property type="match status" value="1"/>
</dbReference>
<dbReference type="PROSITE" id="PS00478">
    <property type="entry name" value="LIM_DOMAIN_1"/>
    <property type="match status" value="1"/>
</dbReference>
<feature type="compositionally biased region" description="Polar residues" evidence="6">
    <location>
        <begin position="535"/>
        <end position="549"/>
    </location>
</feature>
<keyword evidence="4 5" id="KW-0440">LIM domain</keyword>
<feature type="compositionally biased region" description="Low complexity" evidence="6">
    <location>
        <begin position="563"/>
        <end position="579"/>
    </location>
</feature>
<evidence type="ECO:0000256" key="3">
    <source>
        <dbReference type="ARBA" id="ARBA00022833"/>
    </source>
</evidence>
<feature type="compositionally biased region" description="Low complexity" evidence="6">
    <location>
        <begin position="395"/>
        <end position="413"/>
    </location>
</feature>
<sequence length="785" mass="83585">MAAVPRESSFMPTVKCSTCGFQVEISLMGEHICAGAPASERMVPAGSDELDFELTISPAMPAVPAPSLLDRFNLFGAPSTDKQTRMPPQVDTSAASTRHVLPVPHNDTADEYSDRSYLGQGQLTPVSFSSGSRSVSPKTPNARPGLGRSDDYFAPQIANDSPPPQQSRRPGGYGGFGEEPMSSASSPKKQAPNLLERMNSIAPGPFDSDRRPSMTGRKLSGNDVPGERPGTSSSNLSSSLNSNSGGTKTPIAPRKNGYGGFGPPQRALTIETFGLPSRSETFPRLKDNIEPPMRSPSAPGPRPDRRRGQSNASQDMEDGASEISRKPSTGPDTSRMPPPRTSIVRPRTAGRDGPAPGVPAINFAQEFGVGNPYHVSSESTSSSASGYSPTDRRPSQASQASSRTSPPRSLPSRSGRKASDTPGFDSLVSDNQSTASEMNQNAPPPVLQASKDPRFRPSPLLNRPPPPEQGYDPRIYSARPRRARSPLPSPVVDTLSRNNSPGQDGGRSAPDTSFQGAPGTQESGRPVGAIPFRKNSANQDAERPTTNIPAQEAPANQDRGRKPSTAPTAPSPTLLTASPERTGDQSITAPQEPVRRRSPSQVREPAVPSTRGDCKACGSPITGKSISSADGRLTGRYHKACFVCSSCKEAFSSSTFYVIDDQPFCQRHYHELNRSLCGSCDNGIEGQYLEDESAKKHHVGCFRCGDCGMVLSNGYFEVNGKAYCEKDAWRRMQQPWPMNGGPRKGSTASNLGPRGAPGAPRGGAFPPPNGNRLGPLASVLEWRNV</sequence>
<evidence type="ECO:0000256" key="6">
    <source>
        <dbReference type="SAM" id="MobiDB-lite"/>
    </source>
</evidence>
<dbReference type="InterPro" id="IPR001781">
    <property type="entry name" value="Znf_LIM"/>
</dbReference>
<dbReference type="Proteomes" id="UP001286456">
    <property type="component" value="Unassembled WGS sequence"/>
</dbReference>
<keyword evidence="1 5" id="KW-0479">Metal-binding</keyword>
<dbReference type="SUPFAM" id="SSF57716">
    <property type="entry name" value="Glucocorticoid receptor-like (DNA-binding domain)"/>
    <property type="match status" value="1"/>
</dbReference>
<dbReference type="AlphaFoldDB" id="A0AAE0INF4"/>
<dbReference type="GO" id="GO:0005634">
    <property type="term" value="C:nucleus"/>
    <property type="evidence" value="ECO:0007669"/>
    <property type="project" value="TreeGrafter"/>
</dbReference>